<keyword evidence="15" id="KW-1185">Reference proteome</keyword>
<feature type="region of interest" description="Disordered" evidence="10">
    <location>
        <begin position="724"/>
        <end position="759"/>
    </location>
</feature>
<dbReference type="InterPro" id="IPR017871">
    <property type="entry name" value="ABC_transporter-like_CS"/>
</dbReference>
<keyword evidence="9 11" id="KW-0472">Membrane</keyword>
<feature type="transmembrane region" description="Helical" evidence="11">
    <location>
        <begin position="630"/>
        <end position="651"/>
    </location>
</feature>
<evidence type="ECO:0000259" key="13">
    <source>
        <dbReference type="PROSITE" id="PS50929"/>
    </source>
</evidence>
<feature type="compositionally biased region" description="Basic and acidic residues" evidence="10">
    <location>
        <begin position="1249"/>
        <end position="1268"/>
    </location>
</feature>
<evidence type="ECO:0000256" key="8">
    <source>
        <dbReference type="ARBA" id="ARBA00022989"/>
    </source>
</evidence>
<comment type="similarity">
    <text evidence="2">Belongs to the ABC transporter superfamily. ABCC family. Conjugate transporter (TC 3.A.1.208) subfamily.</text>
</comment>
<evidence type="ECO:0000256" key="6">
    <source>
        <dbReference type="ARBA" id="ARBA00022840"/>
    </source>
</evidence>
<organism evidence="14 15">
    <name type="scientific">Thyridium curvatum</name>
    <dbReference type="NCBI Taxonomy" id="1093900"/>
    <lineage>
        <taxon>Eukaryota</taxon>
        <taxon>Fungi</taxon>
        <taxon>Dikarya</taxon>
        <taxon>Ascomycota</taxon>
        <taxon>Pezizomycotina</taxon>
        <taxon>Sordariomycetes</taxon>
        <taxon>Sordariomycetidae</taxon>
        <taxon>Thyridiales</taxon>
        <taxon>Thyridiaceae</taxon>
        <taxon>Thyridium</taxon>
    </lineage>
</organism>
<feature type="transmembrane region" description="Helical" evidence="11">
    <location>
        <begin position="336"/>
        <end position="356"/>
    </location>
</feature>
<evidence type="ECO:0000259" key="12">
    <source>
        <dbReference type="PROSITE" id="PS50893"/>
    </source>
</evidence>
<dbReference type="SUPFAM" id="SSF51735">
    <property type="entry name" value="NAD(P)-binding Rossmann-fold domains"/>
    <property type="match status" value="1"/>
</dbReference>
<dbReference type="SMART" id="SM00382">
    <property type="entry name" value="AAA"/>
    <property type="match status" value="2"/>
</dbReference>
<name>A0A507BIX6_9PEZI</name>
<dbReference type="GO" id="GO:0140359">
    <property type="term" value="F:ABC-type transporter activity"/>
    <property type="evidence" value="ECO:0007669"/>
    <property type="project" value="InterPro"/>
</dbReference>
<feature type="region of interest" description="Disordered" evidence="10">
    <location>
        <begin position="1943"/>
        <end position="1969"/>
    </location>
</feature>
<dbReference type="EMBL" id="SKBQ01000013">
    <property type="protein sequence ID" value="TPX17379.1"/>
    <property type="molecule type" value="Genomic_DNA"/>
</dbReference>
<feature type="transmembrane region" description="Helical" evidence="11">
    <location>
        <begin position="807"/>
        <end position="825"/>
    </location>
</feature>
<feature type="region of interest" description="Disordered" evidence="10">
    <location>
        <begin position="296"/>
        <end position="315"/>
    </location>
</feature>
<proteinExistence type="inferred from homology"/>
<feature type="domain" description="ABC transporter" evidence="12">
    <location>
        <begin position="982"/>
        <end position="1234"/>
    </location>
</feature>
<evidence type="ECO:0000256" key="1">
    <source>
        <dbReference type="ARBA" id="ARBA00004141"/>
    </source>
</evidence>
<dbReference type="Gene3D" id="3.40.50.300">
    <property type="entry name" value="P-loop containing nucleotide triphosphate hydrolases"/>
    <property type="match status" value="2"/>
</dbReference>
<dbReference type="PROSITE" id="PS50929">
    <property type="entry name" value="ABC_TM1F"/>
    <property type="match status" value="2"/>
</dbReference>
<feature type="transmembrane region" description="Helical" evidence="11">
    <location>
        <begin position="1365"/>
        <end position="1383"/>
    </location>
</feature>
<dbReference type="SUPFAM" id="SSF90123">
    <property type="entry name" value="ABC transporter transmembrane region"/>
    <property type="match status" value="2"/>
</dbReference>
<evidence type="ECO:0000256" key="7">
    <source>
        <dbReference type="ARBA" id="ARBA00022857"/>
    </source>
</evidence>
<dbReference type="InterPro" id="IPR050173">
    <property type="entry name" value="ABC_transporter_C-like"/>
</dbReference>
<evidence type="ECO:0000256" key="3">
    <source>
        <dbReference type="ARBA" id="ARBA00022448"/>
    </source>
</evidence>
<dbReference type="Pfam" id="PF13561">
    <property type="entry name" value="adh_short_C2"/>
    <property type="match status" value="1"/>
</dbReference>
<dbReference type="Pfam" id="PF00664">
    <property type="entry name" value="ABC_membrane"/>
    <property type="match status" value="2"/>
</dbReference>
<evidence type="ECO:0000256" key="9">
    <source>
        <dbReference type="ARBA" id="ARBA00023136"/>
    </source>
</evidence>
<dbReference type="CDD" id="cd03244">
    <property type="entry name" value="ABCC_MRP_domain2"/>
    <property type="match status" value="1"/>
</dbReference>
<feature type="compositionally biased region" description="Basic and acidic residues" evidence="10">
    <location>
        <begin position="7"/>
        <end position="25"/>
    </location>
</feature>
<dbReference type="CDD" id="cd18596">
    <property type="entry name" value="ABC_6TM_VMR1_D1_like"/>
    <property type="match status" value="1"/>
</dbReference>
<dbReference type="InterPro" id="IPR003593">
    <property type="entry name" value="AAA+_ATPase"/>
</dbReference>
<feature type="compositionally biased region" description="Low complexity" evidence="10">
    <location>
        <begin position="1232"/>
        <end position="1243"/>
    </location>
</feature>
<dbReference type="Proteomes" id="UP000319257">
    <property type="component" value="Unassembled WGS sequence"/>
</dbReference>
<feature type="compositionally biased region" description="Acidic residues" evidence="10">
    <location>
        <begin position="1956"/>
        <end position="1969"/>
    </location>
</feature>
<dbReference type="GeneID" id="41970469"/>
<feature type="transmembrane region" description="Helical" evidence="11">
    <location>
        <begin position="520"/>
        <end position="542"/>
    </location>
</feature>
<feature type="transmembrane region" description="Helical" evidence="11">
    <location>
        <begin position="447"/>
        <end position="464"/>
    </location>
</feature>
<dbReference type="PROSITE" id="PS50893">
    <property type="entry name" value="ABC_TRANSPORTER_2"/>
    <property type="match status" value="2"/>
</dbReference>
<feature type="transmembrane region" description="Helical" evidence="11">
    <location>
        <begin position="671"/>
        <end position="689"/>
    </location>
</feature>
<feature type="transmembrane region" description="Helical" evidence="11">
    <location>
        <begin position="1450"/>
        <end position="1480"/>
    </location>
</feature>
<protein>
    <submittedName>
        <fullName evidence="14">Uncharacterized protein</fullName>
    </submittedName>
</protein>
<keyword evidence="8 11" id="KW-1133">Transmembrane helix</keyword>
<evidence type="ECO:0000256" key="11">
    <source>
        <dbReference type="SAM" id="Phobius"/>
    </source>
</evidence>
<comment type="subcellular location">
    <subcellularLocation>
        <location evidence="1">Membrane</location>
        <topology evidence="1">Multi-pass membrane protein</topology>
    </subcellularLocation>
</comment>
<dbReference type="InterPro" id="IPR011527">
    <property type="entry name" value="ABC1_TM_dom"/>
</dbReference>
<feature type="region of interest" description="Disordered" evidence="10">
    <location>
        <begin position="1755"/>
        <end position="1777"/>
    </location>
</feature>
<dbReference type="GO" id="GO:0005524">
    <property type="term" value="F:ATP binding"/>
    <property type="evidence" value="ECO:0007669"/>
    <property type="project" value="UniProtKB-KW"/>
</dbReference>
<dbReference type="InterPro" id="IPR003439">
    <property type="entry name" value="ABC_transporter-like_ATP-bd"/>
</dbReference>
<dbReference type="InterPro" id="IPR002347">
    <property type="entry name" value="SDR_fam"/>
</dbReference>
<sequence length="1993" mass="218724">MSNSQFDLDHRVPVTDQDFPGKESEMPNPTPQFQQISTSQGGVQDYQAAGKLKGKKAIITGGDSGIGRATAILFAMEGADSLIAYLPEEEEDAQESKKQVEKHGQKCYLIATDLTDRGNCKKVIDKALEVFGGSIDILFNNAAYQMMVEDIKDLSEEQWIHTFNVNIHPFFYLSKYALPHMNEGSTIINNASINAYVGRPDLLDYTSTKGAIVSFTRGLSNQYVGKGIRVNAVAPGPVWTPLIPATMNEKAQKQFTSPMGRPAQPSEIATCVVFLASRDSAAISGQTIHCNGEDADKQLSQQSQLSNPGTRQEPQQLPWRMMDESNSNAVELHPTVGAAGVILVALLTIPALLQAWRSCRSSSRIRLSRGGGYQTLSPVPAAPAVYESEDGQATAESVSEFSDREARTAAWISIVVGLGASIASGVLLQRNPTGDGGSPPAWKLVSYWAEVPAWTLLLIQCASLPVKAQYDARFKLVIVGLVSTLSLLLSITARLGLVTIRALPWSYRHWRASHDGEPLAIALCWLLEHLAALSAVLAFASFPHRPDVYHKGTLVDQQHAVSLLTRLAFSWNRLVFEISRERQLNLEDLPILDSNTRSRNVTERYLRSHPDGGDKPRLWRQLLHAYRYELAMQWALTAVTALLALFPQYVLYHFLESLEDQPQGGKERMSLWVWVVGLAVALLLQVWVGNSMRWLTSSKLEAPLLSLLQSLVFQKALRLDEAADPGKKVQDKDDGEDKDAAGKAKKDDKKKESKAGGGDVRQSVVNHMKLDSGRVIIFPSYNFWFPLAIFKLVLAGSFLIQLLGWRAFFAGFLSAIVVLPISYLMSKKYGAIQFGLMKYRDEKAHILTEALQGMRQIKYSALETLWEKKILKSRDEELKQYWIVNLWMCFMIMIINLGPLLLASISLTVYTITSPTVRASVIFSSLGLFDQLDEAIGLLPMIQVYMMEAWTSCVRLEKYLSQPDKAPVSLPGDNIVFDNATVRWPKVDESKDQEQAVDEQETRSILRNVTLEFPRGELSVIAGKTGAGKSLLLAAILGEVKLLSGSIKIPAVPPALEIEADEVPEADWIIPSLTSFVSQTPWIETGTVQENITFGMPFNEARYQKVLRTCALEKDIELLVDGDKTEVGPKGVTLSGGQRWRVALARALYSRAGILILDDVLSAVDAHVGRIIVDEALTGDLAQGRTRILATHHAEMCLPRASYVVRLQNGALESAEKLTPKDSDLSESIAESSTAVSTSDDTVLGSQDDQAKDTSIEERKKSKKSDDEEKREVGRVKWRIYAIYIAASASILLWVLAIAFILGSRFLTVWRTWSLKKLAESYSTEGVSMFFSGLHTQTFSNEAQMYLHHPAMDITRMEQERSVRFWMIAYIVISFSNVFLVVARQYTFIMIGLRASRVLFERMTHAILRAPLRWVDTVPSGRILNRFTSDTFTVDRRLSGELGGLISNNFSIIVIIASSFVVSKWVIVCGAVLLIFYAGVAKTYITAAREVKRINSVSSSPIYDQFSSVLSGLSTIRAFHRTDFYMDRMYGLIDNGAKATWALQLCSRWMSFRMGMLGAVFVTAVAVAVALGGVGPALAGFGLTFALGYSAALTQLLTNMTSVELGFNAAERVIEYSEIETEPESGIEAPAAWPARGEIEVDNLTVSYGDDLPPVLKNLHFDVKAGERIGIVGRTGAGKSTLAAVFFRLLEPKEGTVSIDGINIATLKLSQLRSRLAIIPQDPFLFSGTLRSNLDMEEVKDDYELQTVLQRVHLIEPQTGDPQRPSAYAPADDTAGQGSVEDAIAEEILAAPDPASATGVTSTADGADEGVEAVAVNTEVEANTPTTSSDANDTSSSSSTFKDLSTPISAGGANLSQGQRQLVCLARAILARPKVVVLDEATSAVDRGTDAAIQDSLRQEFAAGGCTVLVIAHRLSTVADFDRLLVLKEGRVAEFGTPKELLQRGMEKASRREGGGEQEAEEGDGEGDEDVGAFWELVQRSAEKDKLVEMILG</sequence>
<dbReference type="Gene3D" id="3.40.50.720">
    <property type="entry name" value="NAD(P)-binding Rossmann-like Domain"/>
    <property type="match status" value="1"/>
</dbReference>
<feature type="transmembrane region" description="Helical" evidence="11">
    <location>
        <begin position="1281"/>
        <end position="1307"/>
    </location>
</feature>
<gene>
    <name evidence="14" type="ORF">E0L32_003022</name>
</gene>
<dbReference type="SUPFAM" id="SSF52540">
    <property type="entry name" value="P-loop containing nucleoside triphosphate hydrolases"/>
    <property type="match status" value="2"/>
</dbReference>
<feature type="domain" description="ABC transporter" evidence="12">
    <location>
        <begin position="1639"/>
        <end position="1954"/>
    </location>
</feature>
<feature type="region of interest" description="Disordered" evidence="10">
    <location>
        <begin position="1819"/>
        <end position="1843"/>
    </location>
</feature>
<evidence type="ECO:0000256" key="2">
    <source>
        <dbReference type="ARBA" id="ARBA00009726"/>
    </source>
</evidence>
<keyword evidence="6" id="KW-0067">ATP-binding</keyword>
<dbReference type="PANTHER" id="PTHR24223:SF456">
    <property type="entry name" value="MULTIDRUG RESISTANCE-ASSOCIATED PROTEIN LETHAL(2)03659"/>
    <property type="match status" value="1"/>
</dbReference>
<dbReference type="InterPro" id="IPR036291">
    <property type="entry name" value="NAD(P)-bd_dom_sf"/>
</dbReference>
<dbReference type="STRING" id="1093900.A0A507BIX6"/>
<dbReference type="PRINTS" id="PR00081">
    <property type="entry name" value="GDHRDH"/>
</dbReference>
<dbReference type="PROSITE" id="PS00211">
    <property type="entry name" value="ABC_TRANSPORTER_1"/>
    <property type="match status" value="1"/>
</dbReference>
<evidence type="ECO:0000313" key="14">
    <source>
        <dbReference type="EMBL" id="TPX17379.1"/>
    </source>
</evidence>
<keyword evidence="3" id="KW-0813">Transport</keyword>
<dbReference type="CDD" id="cd18604">
    <property type="entry name" value="ABC_6TM_VMR1_D2_like"/>
    <property type="match status" value="1"/>
</dbReference>
<feature type="transmembrane region" description="Helical" evidence="11">
    <location>
        <begin position="409"/>
        <end position="427"/>
    </location>
</feature>
<dbReference type="GO" id="GO:0016887">
    <property type="term" value="F:ATP hydrolysis activity"/>
    <property type="evidence" value="ECO:0007669"/>
    <property type="project" value="InterPro"/>
</dbReference>
<dbReference type="InterPro" id="IPR036640">
    <property type="entry name" value="ABC1_TM_sf"/>
</dbReference>
<feature type="compositionally biased region" description="Polar residues" evidence="10">
    <location>
        <begin position="298"/>
        <end position="315"/>
    </location>
</feature>
<feature type="transmembrane region" description="Helical" evidence="11">
    <location>
        <begin position="476"/>
        <end position="500"/>
    </location>
</feature>
<accession>A0A507BIX6</accession>
<feature type="region of interest" description="Disordered" evidence="10">
    <location>
        <begin position="1218"/>
        <end position="1268"/>
    </location>
</feature>
<feature type="region of interest" description="Disordered" evidence="10">
    <location>
        <begin position="1"/>
        <end position="29"/>
    </location>
</feature>
<evidence type="ECO:0000256" key="5">
    <source>
        <dbReference type="ARBA" id="ARBA00022741"/>
    </source>
</evidence>
<dbReference type="PANTHER" id="PTHR24223">
    <property type="entry name" value="ATP-BINDING CASSETTE SUB-FAMILY C"/>
    <property type="match status" value="1"/>
</dbReference>
<reference evidence="14 15" key="1">
    <citation type="submission" date="2019-06" db="EMBL/GenBank/DDBJ databases">
        <title>Draft genome sequence of the filamentous fungus Phialemoniopsis curvata isolated from diesel fuel.</title>
        <authorList>
            <person name="Varaljay V.A."/>
            <person name="Lyon W.J."/>
            <person name="Crouch A.L."/>
            <person name="Drake C.E."/>
            <person name="Hollomon J.M."/>
            <person name="Nadeau L.J."/>
            <person name="Nunn H.S."/>
            <person name="Stevenson B.S."/>
            <person name="Bojanowski C.L."/>
            <person name="Crookes-Goodson W.J."/>
        </authorList>
    </citation>
    <scope>NUCLEOTIDE SEQUENCE [LARGE SCALE GENOMIC DNA]</scope>
    <source>
        <strain evidence="14 15">D216</strain>
    </source>
</reference>
<feature type="domain" description="ABC transmembrane type-1" evidence="13">
    <location>
        <begin position="1295"/>
        <end position="1605"/>
    </location>
</feature>
<dbReference type="RefSeq" id="XP_030999090.1">
    <property type="nucleotide sequence ID" value="XM_031137277.1"/>
</dbReference>
<evidence type="ECO:0000256" key="4">
    <source>
        <dbReference type="ARBA" id="ARBA00022692"/>
    </source>
</evidence>
<dbReference type="InterPro" id="IPR020904">
    <property type="entry name" value="Sc_DH/Rdtase_CS"/>
</dbReference>
<feature type="transmembrane region" description="Helical" evidence="11">
    <location>
        <begin position="783"/>
        <end position="801"/>
    </location>
</feature>
<feature type="compositionally biased region" description="Basic and acidic residues" evidence="10">
    <location>
        <begin position="1943"/>
        <end position="1955"/>
    </location>
</feature>
<dbReference type="InParanoid" id="A0A507BIX6"/>
<evidence type="ECO:0000313" key="15">
    <source>
        <dbReference type="Proteomes" id="UP000319257"/>
    </source>
</evidence>
<dbReference type="PROSITE" id="PS00061">
    <property type="entry name" value="ADH_SHORT"/>
    <property type="match status" value="1"/>
</dbReference>
<dbReference type="FunFam" id="3.40.50.720:FF:000084">
    <property type="entry name" value="Short-chain dehydrogenase reductase"/>
    <property type="match status" value="1"/>
</dbReference>
<dbReference type="GO" id="GO:0016020">
    <property type="term" value="C:membrane"/>
    <property type="evidence" value="ECO:0007669"/>
    <property type="project" value="UniProtKB-SubCell"/>
</dbReference>
<keyword evidence="5" id="KW-0547">Nucleotide-binding</keyword>
<dbReference type="Pfam" id="PF00005">
    <property type="entry name" value="ABC_tran"/>
    <property type="match status" value="2"/>
</dbReference>
<dbReference type="OrthoDB" id="6500128at2759"/>
<dbReference type="InterPro" id="IPR027417">
    <property type="entry name" value="P-loop_NTPase"/>
</dbReference>
<feature type="transmembrane region" description="Helical" evidence="11">
    <location>
        <begin position="882"/>
        <end position="910"/>
    </location>
</feature>
<comment type="caution">
    <text evidence="14">The sequence shown here is derived from an EMBL/GenBank/DDBJ whole genome shotgun (WGS) entry which is preliminary data.</text>
</comment>
<evidence type="ECO:0000256" key="10">
    <source>
        <dbReference type="SAM" id="MobiDB-lite"/>
    </source>
</evidence>
<keyword evidence="4 11" id="KW-0812">Transmembrane</keyword>
<dbReference type="Gene3D" id="1.20.1560.10">
    <property type="entry name" value="ABC transporter type 1, transmembrane domain"/>
    <property type="match status" value="2"/>
</dbReference>
<feature type="domain" description="ABC transmembrane type-1" evidence="13">
    <location>
        <begin position="788"/>
        <end position="948"/>
    </location>
</feature>
<feature type="transmembrane region" description="Helical" evidence="11">
    <location>
        <begin position="1554"/>
        <end position="1571"/>
    </location>
</feature>
<feature type="compositionally biased region" description="Basic and acidic residues" evidence="10">
    <location>
        <begin position="738"/>
        <end position="754"/>
    </location>
</feature>
<keyword evidence="7" id="KW-0521">NADP</keyword>
<dbReference type="CDD" id="cd03250">
    <property type="entry name" value="ABCC_MRP_domain1"/>
    <property type="match status" value="1"/>
</dbReference>
<dbReference type="PRINTS" id="PR00080">
    <property type="entry name" value="SDRFAMILY"/>
</dbReference>